<feature type="domain" description="Inositol polyphosphate-related phosphatase" evidence="2">
    <location>
        <begin position="828"/>
        <end position="1168"/>
    </location>
</feature>
<evidence type="ECO:0000313" key="4">
    <source>
        <dbReference type="Proteomes" id="UP001447188"/>
    </source>
</evidence>
<dbReference type="Pfam" id="PF22669">
    <property type="entry name" value="Exo_endo_phos2"/>
    <property type="match status" value="1"/>
</dbReference>
<feature type="compositionally biased region" description="Polar residues" evidence="1">
    <location>
        <begin position="12"/>
        <end position="27"/>
    </location>
</feature>
<dbReference type="InterPro" id="IPR015943">
    <property type="entry name" value="WD40/YVTN_repeat-like_dom_sf"/>
</dbReference>
<dbReference type="InterPro" id="IPR036322">
    <property type="entry name" value="WD40_repeat_dom_sf"/>
</dbReference>
<proteinExistence type="predicted"/>
<evidence type="ECO:0000256" key="1">
    <source>
        <dbReference type="SAM" id="MobiDB-lite"/>
    </source>
</evidence>
<feature type="region of interest" description="Disordered" evidence="1">
    <location>
        <begin position="1"/>
        <end position="301"/>
    </location>
</feature>
<feature type="compositionally biased region" description="Polar residues" evidence="1">
    <location>
        <begin position="405"/>
        <end position="423"/>
    </location>
</feature>
<keyword evidence="4" id="KW-1185">Reference proteome</keyword>
<reference evidence="3 4" key="1">
    <citation type="submission" date="2024-02" db="EMBL/GenBank/DDBJ databases">
        <title>Discinaceae phylogenomics.</title>
        <authorList>
            <person name="Dirks A.C."/>
            <person name="James T.Y."/>
        </authorList>
    </citation>
    <scope>NUCLEOTIDE SEQUENCE [LARGE SCALE GENOMIC DNA]</scope>
    <source>
        <strain evidence="3 4">ACD0624</strain>
    </source>
</reference>
<dbReference type="Proteomes" id="UP001447188">
    <property type="component" value="Unassembled WGS sequence"/>
</dbReference>
<feature type="region of interest" description="Disordered" evidence="1">
    <location>
        <begin position="315"/>
        <end position="492"/>
    </location>
</feature>
<name>A0ABR3GJU1_9PEZI</name>
<feature type="compositionally biased region" description="Basic and acidic residues" evidence="1">
    <location>
        <begin position="324"/>
        <end position="334"/>
    </location>
</feature>
<dbReference type="InterPro" id="IPR000300">
    <property type="entry name" value="IPPc"/>
</dbReference>
<dbReference type="SUPFAM" id="SSF50978">
    <property type="entry name" value="WD40 repeat-like"/>
    <property type="match status" value="1"/>
</dbReference>
<evidence type="ECO:0000259" key="2">
    <source>
        <dbReference type="SMART" id="SM00128"/>
    </source>
</evidence>
<dbReference type="Gene3D" id="3.60.10.10">
    <property type="entry name" value="Endonuclease/exonuclease/phosphatase"/>
    <property type="match status" value="1"/>
</dbReference>
<comment type="caution">
    <text evidence="3">The sequence shown here is derived from an EMBL/GenBank/DDBJ whole genome shotgun (WGS) entry which is preliminary data.</text>
</comment>
<feature type="compositionally biased region" description="Low complexity" evidence="1">
    <location>
        <begin position="36"/>
        <end position="46"/>
    </location>
</feature>
<accession>A0ABR3GJU1</accession>
<organism evidence="3 4">
    <name type="scientific">Discina gigas</name>
    <dbReference type="NCBI Taxonomy" id="1032678"/>
    <lineage>
        <taxon>Eukaryota</taxon>
        <taxon>Fungi</taxon>
        <taxon>Dikarya</taxon>
        <taxon>Ascomycota</taxon>
        <taxon>Pezizomycotina</taxon>
        <taxon>Pezizomycetes</taxon>
        <taxon>Pezizales</taxon>
        <taxon>Discinaceae</taxon>
        <taxon>Discina</taxon>
    </lineage>
</organism>
<dbReference type="EMBL" id="JBBBZM010000056">
    <property type="protein sequence ID" value="KAL0636113.1"/>
    <property type="molecule type" value="Genomic_DNA"/>
</dbReference>
<dbReference type="SUPFAM" id="SSF56219">
    <property type="entry name" value="DNase I-like"/>
    <property type="match status" value="1"/>
</dbReference>
<gene>
    <name evidence="3" type="ORF">Q9L58_004902</name>
</gene>
<sequence>MPENMEEEQPPASVSSLRSRFEQMTTFPKSQPAPPATAAAKPLRPAHTGVDPFKESHEVAFNTRASLDIPREPYSVSSTAPRGGPVKKTYREYLSLPRINGQSSRQRPLSMHSTFSPPPRSPPTFVVESPRSPNPLNIDARDPSTNPNSNSRLNRAPSRGSTPSPNHEKCPPPPPPVPPVRPVRPMSLMMDGQLADRRPVVPESISARGPPPTPTLRTVYDCPVGPGAGGAAPPVPARTSKPRIGSKPLLPPKNTGSVALAAPPTSSEERVSPFSTPPSSANNSPSRSDTESYPRPKIQARFSANIADLGFPPLQYPAANTHTTAERNGVDVRASKPAPPPPPRISREEVRPLIKFEDSIKGQRTSLDDAGMRPDLPPRPPGGKLISGIRNKVPSLRGRSYSPPRVSTDSCSEPVQPLQTPSTFLPPPKRSAIKGKSPTRQPSPGDRGSNGSANNATAEDSYGGYDDSDDEATDDQSSLSEYPDSSQANRRVPSFKTGIGEIPCKYDVRLFAVCGQYVCTTSRTTDVWSIESGRCIMSLNHSEGTRITAIAFKPSVKVLDEGRHLWLGTSHGELMEVDIANQRVVDTRASAHMKKEIVQIHRSGYELWSLDDGGKLQVWAPDLNGVPNLKNSPTTFRIPNKHTFSIVADGLLWIGAGRTVHVYQPSTDSSIPFNLSARPLSPTKPTGEITCGAIVNSEPDKIYFGHIDGNVSIYSRSRLTCIDVVSISLYKINSMSGVGDYLWAGFKTGMIYVYDVRTNPWRVLKDWKCANGPVVQVVADRTSIWKSGRLQVVSLGVDNVIRLWDGMLEDDWLEGEMQKRDVEFCNFREIRVLVCSWNAGASKPQDLKSGDDAVFLKNVLYSVNSPDIIVFGFQELVDLENKKLTAKTLLKGKKKKAASQQEHMSHQYRLWQQQLTKSIETHMPRDQPYVLLHAANLVGLFTAIFVRSSERAKISNVSAATVKRGLGGLHGNKGALVIRFVIDDSSLCFINCHLAAGQSHTTSRNNDIAAILESDSLPVEPNGTKRSDIFVGGGDGSMILDHEICILNGDLNYRIDMHRDSVIQRSHASELAPLLERDQLLMERKRNPGFRLRAFQENPITFKPTYKYDVGSDTYDSSEKKRTPAWCDRLLFRGLGRVKQLDYRRWEVRASDHRPVSGVFCVWLKTVDQGKKDRVLRGCMEQHKAVRERHIWDAKMDFLVKVHGYAVEDVRRTLGKQESMVDVMNSLQAGR</sequence>
<feature type="compositionally biased region" description="Pro residues" evidence="1">
    <location>
        <begin position="171"/>
        <end position="182"/>
    </location>
</feature>
<dbReference type="SMART" id="SM00128">
    <property type="entry name" value="IPPc"/>
    <property type="match status" value="1"/>
</dbReference>
<dbReference type="InterPro" id="IPR046985">
    <property type="entry name" value="IP5"/>
</dbReference>
<feature type="compositionally biased region" description="Basic and acidic residues" evidence="1">
    <location>
        <begin position="345"/>
        <end position="372"/>
    </location>
</feature>
<protein>
    <recommendedName>
        <fullName evidence="2">Inositol polyphosphate-related phosphatase domain-containing protein</fullName>
    </recommendedName>
</protein>
<feature type="compositionally biased region" description="Polar residues" evidence="1">
    <location>
        <begin position="143"/>
        <end position="165"/>
    </location>
</feature>
<feature type="compositionally biased region" description="Low complexity" evidence="1">
    <location>
        <begin position="272"/>
        <end position="287"/>
    </location>
</feature>
<evidence type="ECO:0000313" key="3">
    <source>
        <dbReference type="EMBL" id="KAL0636113.1"/>
    </source>
</evidence>
<dbReference type="PANTHER" id="PTHR11200:SF240">
    <property type="entry name" value="INOSITOL POLYPHOSPHATE 5-PHOSPHATASE C9G1.10C-RELATED"/>
    <property type="match status" value="1"/>
</dbReference>
<dbReference type="Gene3D" id="2.130.10.10">
    <property type="entry name" value="YVTN repeat-like/Quinoprotein amine dehydrogenase"/>
    <property type="match status" value="2"/>
</dbReference>
<feature type="compositionally biased region" description="Polar residues" evidence="1">
    <location>
        <begin position="479"/>
        <end position="489"/>
    </location>
</feature>
<dbReference type="InterPro" id="IPR036691">
    <property type="entry name" value="Endo/exonu/phosph_ase_sf"/>
</dbReference>
<dbReference type="PANTHER" id="PTHR11200">
    <property type="entry name" value="INOSITOL 5-PHOSPHATASE"/>
    <property type="match status" value="1"/>
</dbReference>